<accession>A0A562YGL2</accession>
<evidence type="ECO:0008006" key="4">
    <source>
        <dbReference type="Google" id="ProtNLM"/>
    </source>
</evidence>
<dbReference type="OrthoDB" id="1493875at2"/>
<evidence type="ECO:0000313" key="2">
    <source>
        <dbReference type="EMBL" id="TWO33515.1"/>
    </source>
</evidence>
<sequence length="135" mass="15517">MKKLLHKSFSVFLASLVLFSTLSFTIEKHFCGDVLVDVAVFTQVEKCGMESEDMGLSEITKKPCCKDEINIVEGQDELLKTFNELDFEQQQFITSFIYSYINLFEGQPKKIVPHKDYSPPNLVRDILVLDQVFLI</sequence>
<dbReference type="EMBL" id="SMZJ02000003">
    <property type="protein sequence ID" value="TWO33515.1"/>
    <property type="molecule type" value="Genomic_DNA"/>
</dbReference>
<proteinExistence type="predicted"/>
<evidence type="ECO:0000256" key="1">
    <source>
        <dbReference type="SAM" id="SignalP"/>
    </source>
</evidence>
<dbReference type="Proteomes" id="UP000295814">
    <property type="component" value="Unassembled WGS sequence"/>
</dbReference>
<keyword evidence="1" id="KW-0732">Signal</keyword>
<dbReference type="Pfam" id="PF26622">
    <property type="entry name" value="DUF8199"/>
    <property type="match status" value="1"/>
</dbReference>
<dbReference type="NCBIfam" id="NF047658">
    <property type="entry name" value="HYC_CC_PP"/>
    <property type="match status" value="1"/>
</dbReference>
<reference evidence="2 3" key="1">
    <citation type="submission" date="2019-07" db="EMBL/GenBank/DDBJ databases">
        <title>Seonamhaeicola sp. W255 draft genome.</title>
        <authorList>
            <person name="Zhang X.-Y."/>
            <person name="Zhang R."/>
            <person name="Zhong Y.-L."/>
            <person name="Du Z.-J."/>
        </authorList>
    </citation>
    <scope>NUCLEOTIDE SEQUENCE [LARGE SCALE GENOMIC DNA]</scope>
    <source>
        <strain evidence="2 3">W255</strain>
    </source>
</reference>
<evidence type="ECO:0000313" key="3">
    <source>
        <dbReference type="Proteomes" id="UP000295814"/>
    </source>
</evidence>
<comment type="caution">
    <text evidence="2">The sequence shown here is derived from an EMBL/GenBank/DDBJ whole genome shotgun (WGS) entry which is preliminary data.</text>
</comment>
<protein>
    <recommendedName>
        <fullName evidence="4">Secreted protein</fullName>
    </recommendedName>
</protein>
<organism evidence="2 3">
    <name type="scientific">Seonamhaeicola sediminis</name>
    <dbReference type="NCBI Taxonomy" id="2528206"/>
    <lineage>
        <taxon>Bacteria</taxon>
        <taxon>Pseudomonadati</taxon>
        <taxon>Bacteroidota</taxon>
        <taxon>Flavobacteriia</taxon>
        <taxon>Flavobacteriales</taxon>
        <taxon>Flavobacteriaceae</taxon>
    </lineage>
</organism>
<feature type="chain" id="PRO_5022733032" description="Secreted protein" evidence="1">
    <location>
        <begin position="26"/>
        <end position="135"/>
    </location>
</feature>
<dbReference type="AlphaFoldDB" id="A0A562YGL2"/>
<dbReference type="InterPro" id="IPR058512">
    <property type="entry name" value="DUF8199"/>
</dbReference>
<keyword evidence="3" id="KW-1185">Reference proteome</keyword>
<name>A0A562YGL2_9FLAO</name>
<gene>
    <name evidence="2" type="ORF">E1J38_006170</name>
</gene>
<feature type="signal peptide" evidence="1">
    <location>
        <begin position="1"/>
        <end position="25"/>
    </location>
</feature>
<dbReference type="InterPro" id="IPR058060">
    <property type="entry name" value="HYC_CC_PP"/>
</dbReference>